<keyword evidence="3" id="KW-1185">Reference proteome</keyword>
<feature type="transmembrane region" description="Helical" evidence="1">
    <location>
        <begin position="168"/>
        <end position="187"/>
    </location>
</feature>
<keyword evidence="1" id="KW-1133">Transmembrane helix</keyword>
<evidence type="ECO:0000313" key="2">
    <source>
        <dbReference type="EMBL" id="GAA4758197.1"/>
    </source>
</evidence>
<protein>
    <submittedName>
        <fullName evidence="2">YoaK family protein</fullName>
    </submittedName>
</protein>
<name>A0ABP8ZJ94_9ACTN</name>
<feature type="transmembrane region" description="Helical" evidence="1">
    <location>
        <begin position="125"/>
        <end position="147"/>
    </location>
</feature>
<sequence length="241" mass="25164">MAGVREILRREVTLAVVLSAAAGYIDAVGYLYLGGRFVSFMSGNTTELAAGAAHGDWSVVRLVATLLGCFFAGTVLGALLVRVGDGRTTVLTASTVLVALTAILADVTDSTMPVTLLLPLSMGVINATFLTAGEASIGLTYMTGALVKAGQRLVDAFFGGPRTVWIRHLALWSALLVGGVFGAWMWFQTGLAGALWLIVGVLALVTVAVVITRLRTGRFAAPPERREIVVLGPDATGQPPH</sequence>
<evidence type="ECO:0000313" key="3">
    <source>
        <dbReference type="Proteomes" id="UP001500822"/>
    </source>
</evidence>
<dbReference type="Proteomes" id="UP001500822">
    <property type="component" value="Unassembled WGS sequence"/>
</dbReference>
<dbReference type="Pfam" id="PF06912">
    <property type="entry name" value="DUF1275"/>
    <property type="match status" value="1"/>
</dbReference>
<dbReference type="PANTHER" id="PTHR37314">
    <property type="entry name" value="SLR0142 PROTEIN"/>
    <property type="match status" value="1"/>
</dbReference>
<keyword evidence="1" id="KW-0812">Transmembrane</keyword>
<dbReference type="EMBL" id="BAABIE010000021">
    <property type="protein sequence ID" value="GAA4758197.1"/>
    <property type="molecule type" value="Genomic_DNA"/>
</dbReference>
<reference evidence="3" key="1">
    <citation type="journal article" date="2019" name="Int. J. Syst. Evol. Microbiol.">
        <title>The Global Catalogue of Microorganisms (GCM) 10K type strain sequencing project: providing services to taxonomists for standard genome sequencing and annotation.</title>
        <authorList>
            <consortium name="The Broad Institute Genomics Platform"/>
            <consortium name="The Broad Institute Genome Sequencing Center for Infectious Disease"/>
            <person name="Wu L."/>
            <person name="Ma J."/>
        </authorList>
    </citation>
    <scope>NUCLEOTIDE SEQUENCE [LARGE SCALE GENOMIC DNA]</scope>
    <source>
        <strain evidence="3">JCM 18077</strain>
    </source>
</reference>
<accession>A0ABP8ZJ94</accession>
<organism evidence="2 3">
    <name type="scientific">Gordonia alkaliphila</name>
    <dbReference type="NCBI Taxonomy" id="1053547"/>
    <lineage>
        <taxon>Bacteria</taxon>
        <taxon>Bacillati</taxon>
        <taxon>Actinomycetota</taxon>
        <taxon>Actinomycetes</taxon>
        <taxon>Mycobacteriales</taxon>
        <taxon>Gordoniaceae</taxon>
        <taxon>Gordonia</taxon>
    </lineage>
</organism>
<dbReference type="PANTHER" id="PTHR37314:SF4">
    <property type="entry name" value="UPF0700 TRANSMEMBRANE PROTEIN YOAK"/>
    <property type="match status" value="1"/>
</dbReference>
<feature type="transmembrane region" description="Helical" evidence="1">
    <location>
        <begin position="193"/>
        <end position="211"/>
    </location>
</feature>
<feature type="transmembrane region" description="Helical" evidence="1">
    <location>
        <begin position="88"/>
        <end position="105"/>
    </location>
</feature>
<feature type="transmembrane region" description="Helical" evidence="1">
    <location>
        <begin position="62"/>
        <end position="81"/>
    </location>
</feature>
<dbReference type="InterPro" id="IPR010699">
    <property type="entry name" value="DUF1275"/>
</dbReference>
<feature type="transmembrane region" description="Helical" evidence="1">
    <location>
        <begin position="12"/>
        <end position="33"/>
    </location>
</feature>
<evidence type="ECO:0000256" key="1">
    <source>
        <dbReference type="SAM" id="Phobius"/>
    </source>
</evidence>
<gene>
    <name evidence="2" type="ORF">GCM10023217_33250</name>
</gene>
<comment type="caution">
    <text evidence="2">The sequence shown here is derived from an EMBL/GenBank/DDBJ whole genome shotgun (WGS) entry which is preliminary data.</text>
</comment>
<proteinExistence type="predicted"/>
<keyword evidence="1" id="KW-0472">Membrane</keyword>